<name>A0ABD5MGT7_9EURY</name>
<feature type="transmembrane region" description="Helical" evidence="1">
    <location>
        <begin position="101"/>
        <end position="125"/>
    </location>
</feature>
<dbReference type="AlphaFoldDB" id="A0ABD5MGT7"/>
<evidence type="ECO:0000259" key="2">
    <source>
        <dbReference type="Pfam" id="PF26514"/>
    </source>
</evidence>
<keyword evidence="1" id="KW-1133">Transmembrane helix</keyword>
<feature type="transmembrane region" description="Helical" evidence="1">
    <location>
        <begin position="67"/>
        <end position="89"/>
    </location>
</feature>
<organism evidence="3 4">
    <name type="scientific">Halobellus rubicundus</name>
    <dbReference type="NCBI Taxonomy" id="2996466"/>
    <lineage>
        <taxon>Archaea</taxon>
        <taxon>Methanobacteriati</taxon>
        <taxon>Methanobacteriota</taxon>
        <taxon>Stenosarchaea group</taxon>
        <taxon>Halobacteria</taxon>
        <taxon>Halobacteriales</taxon>
        <taxon>Haloferacaceae</taxon>
        <taxon>Halobellus</taxon>
    </lineage>
</organism>
<proteinExistence type="predicted"/>
<evidence type="ECO:0000313" key="3">
    <source>
        <dbReference type="EMBL" id="MFA1611708.1"/>
    </source>
</evidence>
<evidence type="ECO:0000256" key="1">
    <source>
        <dbReference type="SAM" id="Phobius"/>
    </source>
</evidence>
<gene>
    <name evidence="3" type="ORF">OS889_11910</name>
</gene>
<keyword evidence="4" id="KW-1185">Reference proteome</keyword>
<feature type="transmembrane region" description="Helical" evidence="1">
    <location>
        <begin position="28"/>
        <end position="46"/>
    </location>
</feature>
<keyword evidence="1" id="KW-0812">Transmembrane</keyword>
<keyword evidence="1" id="KW-0472">Membrane</keyword>
<dbReference type="InterPro" id="IPR058486">
    <property type="entry name" value="DUF8173"/>
</dbReference>
<dbReference type="EMBL" id="JBGNYA010000001">
    <property type="protein sequence ID" value="MFA1611708.1"/>
    <property type="molecule type" value="Genomic_DNA"/>
</dbReference>
<dbReference type="RefSeq" id="WP_372390067.1">
    <property type="nucleotide sequence ID" value="NZ_JBGNYA010000001.1"/>
</dbReference>
<sequence>MTYAAAVIVGVTAQIGDPSALFGLSGPAYAGLSFVAVLVVGAGLLARRRAFVDRAIDRVASDSVVSILYGVVPFALVGFIGGYVLSQAARVGVGSAAMVQGWVLVVGLVGVGFAGLGYLVVGAYLTQIEGSRRPWHGAVVGSVLSAIPWLLLPTLPALLVWFLGASVGLGAPTRRWVHGARTVESEAAD</sequence>
<protein>
    <recommendedName>
        <fullName evidence="2">DUF8173 domain-containing protein</fullName>
    </recommendedName>
</protein>
<dbReference type="Pfam" id="PF26514">
    <property type="entry name" value="DUF8173"/>
    <property type="match status" value="1"/>
</dbReference>
<reference evidence="3 4" key="1">
    <citation type="submission" date="2024-08" db="EMBL/GenBank/DDBJ databases">
        <title>Halobellus sp. MBLA0158 whole genome sequence.</title>
        <authorList>
            <person name="Hwang C.Y."/>
            <person name="Cho E.-S."/>
            <person name="Seo M.-J."/>
        </authorList>
    </citation>
    <scope>NUCLEOTIDE SEQUENCE [LARGE SCALE GENOMIC DNA]</scope>
    <source>
        <strain evidence="3 4">MBLA0158</strain>
    </source>
</reference>
<feature type="domain" description="DUF8173" evidence="2">
    <location>
        <begin position="5"/>
        <end position="171"/>
    </location>
</feature>
<comment type="caution">
    <text evidence="3">The sequence shown here is derived from an EMBL/GenBank/DDBJ whole genome shotgun (WGS) entry which is preliminary data.</text>
</comment>
<dbReference type="Proteomes" id="UP001570511">
    <property type="component" value="Unassembled WGS sequence"/>
</dbReference>
<accession>A0ABD5MGT7</accession>
<feature type="transmembrane region" description="Helical" evidence="1">
    <location>
        <begin position="137"/>
        <end position="163"/>
    </location>
</feature>
<evidence type="ECO:0000313" key="4">
    <source>
        <dbReference type="Proteomes" id="UP001570511"/>
    </source>
</evidence>